<dbReference type="InterPro" id="IPR003718">
    <property type="entry name" value="OsmC/Ohr_fam"/>
</dbReference>
<sequence>MKFQMKEESGFYTELPFGRLDISGDEEYGFRPFQLLVSSVVVCSGGVLRKILKKQRVDFQNIEIEANVTRDDEKADRVAKIEVHFIITGKGLKEEKIHKAMELSRKHCSMVQSVIPSIEVIETFELIEG</sequence>
<dbReference type="Gene3D" id="3.30.300.20">
    <property type="match status" value="1"/>
</dbReference>
<gene>
    <name evidence="1" type="ORF">J2S13_003342</name>
</gene>
<organism evidence="1 2">
    <name type="scientific">Oikeobacillus pervagus</name>
    <dbReference type="NCBI Taxonomy" id="1325931"/>
    <lineage>
        <taxon>Bacteria</taxon>
        <taxon>Bacillati</taxon>
        <taxon>Bacillota</taxon>
        <taxon>Bacilli</taxon>
        <taxon>Bacillales</taxon>
        <taxon>Bacillaceae</taxon>
        <taxon>Oikeobacillus</taxon>
    </lineage>
</organism>
<keyword evidence="2" id="KW-1185">Reference proteome</keyword>
<dbReference type="RefSeq" id="WP_307258928.1">
    <property type="nucleotide sequence ID" value="NZ_JAUSUC010000086.1"/>
</dbReference>
<dbReference type="PANTHER" id="PTHR34352">
    <property type="entry name" value="PROTEIN YHFA"/>
    <property type="match status" value="1"/>
</dbReference>
<dbReference type="InterPro" id="IPR036102">
    <property type="entry name" value="OsmC/Ohrsf"/>
</dbReference>
<proteinExistence type="predicted"/>
<comment type="caution">
    <text evidence="1">The sequence shown here is derived from an EMBL/GenBank/DDBJ whole genome shotgun (WGS) entry which is preliminary data.</text>
</comment>
<dbReference type="EMBL" id="JAUSUC010000086">
    <property type="protein sequence ID" value="MDQ0216844.1"/>
    <property type="molecule type" value="Genomic_DNA"/>
</dbReference>
<dbReference type="InterPro" id="IPR015946">
    <property type="entry name" value="KH_dom-like_a/b"/>
</dbReference>
<dbReference type="PANTHER" id="PTHR34352:SF1">
    <property type="entry name" value="PROTEIN YHFA"/>
    <property type="match status" value="1"/>
</dbReference>
<dbReference type="Proteomes" id="UP001237207">
    <property type="component" value="Unassembled WGS sequence"/>
</dbReference>
<evidence type="ECO:0000313" key="1">
    <source>
        <dbReference type="EMBL" id="MDQ0216844.1"/>
    </source>
</evidence>
<dbReference type="SUPFAM" id="SSF82784">
    <property type="entry name" value="OsmC-like"/>
    <property type="match status" value="1"/>
</dbReference>
<name>A0AAJ1T190_9BACI</name>
<reference evidence="1" key="1">
    <citation type="submission" date="2023-07" db="EMBL/GenBank/DDBJ databases">
        <title>Genomic Encyclopedia of Type Strains, Phase IV (KMG-IV): sequencing the most valuable type-strain genomes for metagenomic binning, comparative biology and taxonomic classification.</title>
        <authorList>
            <person name="Goeker M."/>
        </authorList>
    </citation>
    <scope>NUCLEOTIDE SEQUENCE</scope>
    <source>
        <strain evidence="1">DSM 23947</strain>
    </source>
</reference>
<protein>
    <submittedName>
        <fullName evidence="1">OsmC-like protein</fullName>
    </submittedName>
</protein>
<dbReference type="AlphaFoldDB" id="A0AAJ1T190"/>
<evidence type="ECO:0000313" key="2">
    <source>
        <dbReference type="Proteomes" id="UP001237207"/>
    </source>
</evidence>
<dbReference type="Pfam" id="PF02566">
    <property type="entry name" value="OsmC"/>
    <property type="match status" value="1"/>
</dbReference>
<accession>A0AAJ1T190</accession>